<accession>A0A560ESH6</accession>
<comment type="similarity">
    <text evidence="1">Belongs to the short-chain dehydrogenases/reductases (SDR) family.</text>
</comment>
<feature type="domain" description="Ketoreductase" evidence="3">
    <location>
        <begin position="24"/>
        <end position="185"/>
    </location>
</feature>
<dbReference type="InterPro" id="IPR057326">
    <property type="entry name" value="KR_dom"/>
</dbReference>
<dbReference type="GO" id="GO:0016491">
    <property type="term" value="F:oxidoreductase activity"/>
    <property type="evidence" value="ECO:0007669"/>
    <property type="project" value="UniProtKB-KW"/>
</dbReference>
<dbReference type="EMBL" id="VITN01000025">
    <property type="protein sequence ID" value="TWB12331.1"/>
    <property type="molecule type" value="Genomic_DNA"/>
</dbReference>
<dbReference type="PANTHER" id="PTHR43477:SF1">
    <property type="entry name" value="DIHYDROANTICAPSIN 7-DEHYDROGENASE"/>
    <property type="match status" value="1"/>
</dbReference>
<dbReference type="AlphaFoldDB" id="A0A560ESH6"/>
<dbReference type="SMART" id="SM00822">
    <property type="entry name" value="PKS_KR"/>
    <property type="match status" value="1"/>
</dbReference>
<comment type="caution">
    <text evidence="4">The sequence shown here is derived from an EMBL/GenBank/DDBJ whole genome shotgun (WGS) entry which is preliminary data.</text>
</comment>
<name>A0A560ESH6_9PROT</name>
<evidence type="ECO:0000259" key="3">
    <source>
        <dbReference type="SMART" id="SM00822"/>
    </source>
</evidence>
<dbReference type="RefSeq" id="WP_145753515.1">
    <property type="nucleotide sequence ID" value="NZ_VITN01000025.1"/>
</dbReference>
<evidence type="ECO:0000256" key="1">
    <source>
        <dbReference type="ARBA" id="ARBA00006484"/>
    </source>
</evidence>
<dbReference type="SUPFAM" id="SSF51735">
    <property type="entry name" value="NAD(P)-binding Rossmann-fold domains"/>
    <property type="match status" value="1"/>
</dbReference>
<dbReference type="InterPro" id="IPR002347">
    <property type="entry name" value="SDR_fam"/>
</dbReference>
<dbReference type="InterPro" id="IPR036291">
    <property type="entry name" value="NAD(P)-bd_dom_sf"/>
</dbReference>
<evidence type="ECO:0000313" key="5">
    <source>
        <dbReference type="Proteomes" id="UP000319859"/>
    </source>
</evidence>
<dbReference type="PANTHER" id="PTHR43477">
    <property type="entry name" value="DIHYDROANTICAPSIN 7-DEHYDROGENASE"/>
    <property type="match status" value="1"/>
</dbReference>
<evidence type="ECO:0000256" key="2">
    <source>
        <dbReference type="ARBA" id="ARBA00023002"/>
    </source>
</evidence>
<reference evidence="4 5" key="1">
    <citation type="submission" date="2019-06" db="EMBL/GenBank/DDBJ databases">
        <title>Genomic Encyclopedia of Type Strains, Phase IV (KMG-V): Genome sequencing to study the core and pangenomes of soil and plant-associated prokaryotes.</title>
        <authorList>
            <person name="Whitman W."/>
        </authorList>
    </citation>
    <scope>NUCLEOTIDE SEQUENCE [LARGE SCALE GENOMIC DNA]</scope>
    <source>
        <strain evidence="4 5">BR 11880</strain>
    </source>
</reference>
<dbReference type="InterPro" id="IPR051122">
    <property type="entry name" value="SDR_DHRS6-like"/>
</dbReference>
<evidence type="ECO:0000313" key="4">
    <source>
        <dbReference type="EMBL" id="TWB12331.1"/>
    </source>
</evidence>
<protein>
    <submittedName>
        <fullName evidence="4">NAD(P)-dependent dehydrogenase (Short-subunit alcohol dehydrogenase family)</fullName>
    </submittedName>
</protein>
<dbReference type="Gene3D" id="3.40.50.720">
    <property type="entry name" value="NAD(P)-binding Rossmann-like Domain"/>
    <property type="match status" value="1"/>
</dbReference>
<organism evidence="4 5">
    <name type="scientific">Nitrospirillum amazonense</name>
    <dbReference type="NCBI Taxonomy" id="28077"/>
    <lineage>
        <taxon>Bacteria</taxon>
        <taxon>Pseudomonadati</taxon>
        <taxon>Pseudomonadota</taxon>
        <taxon>Alphaproteobacteria</taxon>
        <taxon>Rhodospirillales</taxon>
        <taxon>Azospirillaceae</taxon>
        <taxon>Nitrospirillum</taxon>
    </lineage>
</organism>
<dbReference type="Pfam" id="PF13561">
    <property type="entry name" value="adh_short_C2"/>
    <property type="match status" value="1"/>
</dbReference>
<dbReference type="CDD" id="cd05233">
    <property type="entry name" value="SDR_c"/>
    <property type="match status" value="1"/>
</dbReference>
<sequence length="256" mass="26510">MSANTEVTAPKPIKGIVSSQLEGRTVVIFGGTSGIGLSSAKQANAAGAKVIVIGFDRAGAERVAQESGFAGWRAADVTKPDTITAALADIPHVDHLVLLAGTFVAGKILETDVDHLRRAFDERIWAAVHTIRALGDRLAAEGSITFISGALADRPNAYGTAVLAAASAAMEALARGLVLELAPRRVNTLSPGTTDTPLLGRTLGDGRDAYVAALKEKLPLHRLGTPDEVGAAVVFLMSNGFMNGETLHVDGGSRLV</sequence>
<proteinExistence type="inferred from homology"/>
<dbReference type="OrthoDB" id="9806974at2"/>
<keyword evidence="2" id="KW-0560">Oxidoreductase</keyword>
<dbReference type="Proteomes" id="UP000319859">
    <property type="component" value="Unassembled WGS sequence"/>
</dbReference>
<dbReference type="PRINTS" id="PR00081">
    <property type="entry name" value="GDHRDH"/>
</dbReference>
<gene>
    <name evidence="4" type="ORF">FBZ89_12527</name>
</gene>